<dbReference type="RefSeq" id="WP_098205211.1">
    <property type="nucleotide sequence ID" value="NZ_NTYX01000011.1"/>
</dbReference>
<sequence>MPELKVGLAPNKTSYFDPIKNLYITLANPVQSVHFTDHKELSNICHALCASVPALVLYEGKLPQEAIDAWEAKYKKPFNTDMSKKVRGLDGNMVAGAKEANRAFDRPEKVNKKSADNSKKEVTEEKAGEEKVPEEPKEEVKTASIEEEPKTTAKSKTRKAKATEEE</sequence>
<comment type="caution">
    <text evidence="2">The sequence shown here is derived from an EMBL/GenBank/DDBJ whole genome shotgun (WGS) entry which is preliminary data.</text>
</comment>
<feature type="region of interest" description="Disordered" evidence="1">
    <location>
        <begin position="98"/>
        <end position="166"/>
    </location>
</feature>
<evidence type="ECO:0000313" key="2">
    <source>
        <dbReference type="EMBL" id="PFV35828.1"/>
    </source>
</evidence>
<organism evidence="2 3">
    <name type="scientific">Bacillus thuringiensis</name>
    <dbReference type="NCBI Taxonomy" id="1428"/>
    <lineage>
        <taxon>Bacteria</taxon>
        <taxon>Bacillati</taxon>
        <taxon>Bacillota</taxon>
        <taxon>Bacilli</taxon>
        <taxon>Bacillales</taxon>
        <taxon>Bacillaceae</taxon>
        <taxon>Bacillus</taxon>
        <taxon>Bacillus cereus group</taxon>
    </lineage>
</organism>
<feature type="compositionally biased region" description="Basic and acidic residues" evidence="1">
    <location>
        <begin position="99"/>
        <end position="141"/>
    </location>
</feature>
<dbReference type="Proteomes" id="UP000223366">
    <property type="component" value="Unassembled WGS sequence"/>
</dbReference>
<gene>
    <name evidence="2" type="ORF">COK99_02070</name>
</gene>
<dbReference type="AlphaFoldDB" id="A0A9X7BT97"/>
<evidence type="ECO:0000256" key="1">
    <source>
        <dbReference type="SAM" id="MobiDB-lite"/>
    </source>
</evidence>
<reference evidence="2 3" key="1">
    <citation type="submission" date="2017-09" db="EMBL/GenBank/DDBJ databases">
        <title>Large-scale bioinformatics analysis of Bacillus genomes uncovers conserved roles of natural products in bacterial physiology.</title>
        <authorList>
            <consortium name="Agbiome Team Llc"/>
            <person name="Bleich R.M."/>
            <person name="Grubbs K.J."/>
            <person name="Santa Maria K.C."/>
            <person name="Allen S.E."/>
            <person name="Farag S."/>
            <person name="Shank E.A."/>
            <person name="Bowers A."/>
        </authorList>
    </citation>
    <scope>NUCLEOTIDE SEQUENCE [LARGE SCALE GENOMIC DNA]</scope>
    <source>
        <strain evidence="2 3">AFS060060</strain>
    </source>
</reference>
<accession>A0A9X7BT97</accession>
<proteinExistence type="predicted"/>
<name>A0A9X7BT97_BACTU</name>
<evidence type="ECO:0000313" key="3">
    <source>
        <dbReference type="Proteomes" id="UP000223366"/>
    </source>
</evidence>
<dbReference type="EMBL" id="NVDU01000003">
    <property type="protein sequence ID" value="PFV35828.1"/>
    <property type="molecule type" value="Genomic_DNA"/>
</dbReference>
<protein>
    <submittedName>
        <fullName evidence="2">Uncharacterized protein</fullName>
    </submittedName>
</protein>